<dbReference type="Gene3D" id="3.40.30.10">
    <property type="entry name" value="Glutaredoxin"/>
    <property type="match status" value="1"/>
</dbReference>
<feature type="signal peptide" evidence="5">
    <location>
        <begin position="1"/>
        <end position="22"/>
    </location>
</feature>
<evidence type="ECO:0000313" key="8">
    <source>
        <dbReference type="Proteomes" id="UP001151234"/>
    </source>
</evidence>
<keyword evidence="4" id="KW-0676">Redox-active center</keyword>
<dbReference type="InterPro" id="IPR036249">
    <property type="entry name" value="Thioredoxin-like_sf"/>
</dbReference>
<dbReference type="PANTHER" id="PTHR42852:SF6">
    <property type="entry name" value="THIOL:DISULFIDE INTERCHANGE PROTEIN DSBE"/>
    <property type="match status" value="1"/>
</dbReference>
<dbReference type="InterPro" id="IPR013766">
    <property type="entry name" value="Thioredoxin_domain"/>
</dbReference>
<keyword evidence="2" id="KW-0201">Cytochrome c-type biogenesis</keyword>
<dbReference type="SUPFAM" id="SSF52833">
    <property type="entry name" value="Thioredoxin-like"/>
    <property type="match status" value="1"/>
</dbReference>
<organism evidence="7 8">
    <name type="scientific">Hoeflea prorocentri</name>
    <dbReference type="NCBI Taxonomy" id="1922333"/>
    <lineage>
        <taxon>Bacteria</taxon>
        <taxon>Pseudomonadati</taxon>
        <taxon>Pseudomonadota</taxon>
        <taxon>Alphaproteobacteria</taxon>
        <taxon>Hyphomicrobiales</taxon>
        <taxon>Rhizobiaceae</taxon>
        <taxon>Hoeflea</taxon>
    </lineage>
</organism>
<dbReference type="InterPro" id="IPR050553">
    <property type="entry name" value="Thioredoxin_ResA/DsbE_sf"/>
</dbReference>
<feature type="chain" id="PRO_5040732800" evidence="5">
    <location>
        <begin position="23"/>
        <end position="177"/>
    </location>
</feature>
<dbReference type="GO" id="GO:0015036">
    <property type="term" value="F:disulfide oxidoreductase activity"/>
    <property type="evidence" value="ECO:0007669"/>
    <property type="project" value="UniProtKB-ARBA"/>
</dbReference>
<dbReference type="InterPro" id="IPR013740">
    <property type="entry name" value="Redoxin"/>
</dbReference>
<evidence type="ECO:0000256" key="4">
    <source>
        <dbReference type="ARBA" id="ARBA00023284"/>
    </source>
</evidence>
<evidence type="ECO:0000313" key="7">
    <source>
        <dbReference type="EMBL" id="MDA5397275.1"/>
    </source>
</evidence>
<keyword evidence="3" id="KW-1015">Disulfide bond</keyword>
<proteinExistence type="predicted"/>
<evidence type="ECO:0000256" key="3">
    <source>
        <dbReference type="ARBA" id="ARBA00023157"/>
    </source>
</evidence>
<evidence type="ECO:0000256" key="5">
    <source>
        <dbReference type="SAM" id="SignalP"/>
    </source>
</evidence>
<dbReference type="Pfam" id="PF08534">
    <property type="entry name" value="Redoxin"/>
    <property type="match status" value="1"/>
</dbReference>
<sequence>MKRLLPSLAFLLMAVTSPGAFAGGLNWEDLRSRVESAPVMGGARALDQNSGGPVIVTFFASWCPPCTDEFRHLNALSASGEFNDVQIVGINVFEDFGGVEDPGRMERFIERTEPDFALVKGSKAIRAAFGGIDRIPTVIVYGHAGEEVWRFVHERNAEKTHATEADLRQALKRLQNQ</sequence>
<dbReference type="GO" id="GO:0030313">
    <property type="term" value="C:cell envelope"/>
    <property type="evidence" value="ECO:0007669"/>
    <property type="project" value="UniProtKB-SubCell"/>
</dbReference>
<name>A0A9X3UF98_9HYPH</name>
<comment type="subcellular location">
    <subcellularLocation>
        <location evidence="1">Cell envelope</location>
    </subcellularLocation>
</comment>
<comment type="caution">
    <text evidence="7">The sequence shown here is derived from an EMBL/GenBank/DDBJ whole genome shotgun (WGS) entry which is preliminary data.</text>
</comment>
<protein>
    <submittedName>
        <fullName evidence="7">TlpA disulfide reductase family protein</fullName>
    </submittedName>
</protein>
<keyword evidence="5" id="KW-0732">Signal</keyword>
<dbReference type="EMBL" id="JAPJZI010000001">
    <property type="protein sequence ID" value="MDA5397275.1"/>
    <property type="molecule type" value="Genomic_DNA"/>
</dbReference>
<gene>
    <name evidence="7" type="ORF">OQ273_01710</name>
</gene>
<dbReference type="CDD" id="cd02966">
    <property type="entry name" value="TlpA_like_family"/>
    <property type="match status" value="1"/>
</dbReference>
<dbReference type="AlphaFoldDB" id="A0A9X3UF98"/>
<dbReference type="PANTHER" id="PTHR42852">
    <property type="entry name" value="THIOL:DISULFIDE INTERCHANGE PROTEIN DSBE"/>
    <property type="match status" value="1"/>
</dbReference>
<dbReference type="PROSITE" id="PS51352">
    <property type="entry name" value="THIOREDOXIN_2"/>
    <property type="match status" value="1"/>
</dbReference>
<accession>A0A9X3UF98</accession>
<evidence type="ECO:0000256" key="2">
    <source>
        <dbReference type="ARBA" id="ARBA00022748"/>
    </source>
</evidence>
<keyword evidence="8" id="KW-1185">Reference proteome</keyword>
<dbReference type="GO" id="GO:0017004">
    <property type="term" value="P:cytochrome complex assembly"/>
    <property type="evidence" value="ECO:0007669"/>
    <property type="project" value="UniProtKB-KW"/>
</dbReference>
<evidence type="ECO:0000259" key="6">
    <source>
        <dbReference type="PROSITE" id="PS51352"/>
    </source>
</evidence>
<reference evidence="7" key="1">
    <citation type="submission" date="2022-11" db="EMBL/GenBank/DDBJ databases">
        <title>Draft genome sequence of Hoeflea poritis E7-10 and Hoeflea prorocentri PM5-8, separated from scleractinian coral Porites lutea and marine dinoflagellate.</title>
        <authorList>
            <person name="Zhang G."/>
            <person name="Wei Q."/>
            <person name="Cai L."/>
        </authorList>
    </citation>
    <scope>NUCLEOTIDE SEQUENCE</scope>
    <source>
        <strain evidence="7">PM5-8</strain>
    </source>
</reference>
<dbReference type="RefSeq" id="WP_267988741.1">
    <property type="nucleotide sequence ID" value="NZ_JAPJZI010000001.1"/>
</dbReference>
<dbReference type="InterPro" id="IPR017937">
    <property type="entry name" value="Thioredoxin_CS"/>
</dbReference>
<feature type="domain" description="Thioredoxin" evidence="6">
    <location>
        <begin position="1"/>
        <end position="176"/>
    </location>
</feature>
<dbReference type="PROSITE" id="PS00194">
    <property type="entry name" value="THIOREDOXIN_1"/>
    <property type="match status" value="1"/>
</dbReference>
<dbReference type="Proteomes" id="UP001151234">
    <property type="component" value="Unassembled WGS sequence"/>
</dbReference>
<evidence type="ECO:0000256" key="1">
    <source>
        <dbReference type="ARBA" id="ARBA00004196"/>
    </source>
</evidence>